<feature type="region of interest" description="Disordered" evidence="2">
    <location>
        <begin position="1561"/>
        <end position="1636"/>
    </location>
</feature>
<feature type="compositionally biased region" description="Low complexity" evidence="2">
    <location>
        <begin position="1695"/>
        <end position="1709"/>
    </location>
</feature>
<feature type="compositionally biased region" description="Low complexity" evidence="2">
    <location>
        <begin position="1345"/>
        <end position="1370"/>
    </location>
</feature>
<feature type="domain" description="Myb-like" evidence="3">
    <location>
        <begin position="1107"/>
        <end position="1159"/>
    </location>
</feature>
<evidence type="ECO:0008006" key="7">
    <source>
        <dbReference type="Google" id="ProtNLM"/>
    </source>
</evidence>
<feature type="compositionally biased region" description="Basic residues" evidence="2">
    <location>
        <begin position="1778"/>
        <end position="1787"/>
    </location>
</feature>
<feature type="region of interest" description="Disordered" evidence="2">
    <location>
        <begin position="922"/>
        <end position="960"/>
    </location>
</feature>
<dbReference type="Proteomes" id="UP000327439">
    <property type="component" value="Chromosome D08"/>
</dbReference>
<proteinExistence type="predicted"/>
<feature type="compositionally biased region" description="Polar residues" evidence="2">
    <location>
        <begin position="932"/>
        <end position="960"/>
    </location>
</feature>
<feature type="compositionally biased region" description="Low complexity" evidence="2">
    <location>
        <begin position="1721"/>
        <end position="1766"/>
    </location>
</feature>
<dbReference type="PANTHER" id="PTHR46774">
    <property type="entry name" value="CHROMATIN MODIFICATION-RELATED PROTEIN EAF1 A-RELATED"/>
    <property type="match status" value="1"/>
</dbReference>
<feature type="compositionally biased region" description="Polar residues" evidence="2">
    <location>
        <begin position="243"/>
        <end position="268"/>
    </location>
</feature>
<evidence type="ECO:0000313" key="5">
    <source>
        <dbReference type="EMBL" id="KAB2018487.1"/>
    </source>
</evidence>
<feature type="compositionally biased region" description="Low complexity" evidence="2">
    <location>
        <begin position="1572"/>
        <end position="1587"/>
    </location>
</feature>
<keyword evidence="1" id="KW-0156">Chromatin regulator</keyword>
<name>A0A5J5QJ70_GOSBA</name>
<feature type="compositionally biased region" description="Low complexity" evidence="2">
    <location>
        <begin position="1414"/>
        <end position="1424"/>
    </location>
</feature>
<keyword evidence="6" id="KW-1185">Reference proteome</keyword>
<dbReference type="EMBL" id="CM018222">
    <property type="protein sequence ID" value="KAB2018487.1"/>
    <property type="molecule type" value="Genomic_DNA"/>
</dbReference>
<evidence type="ECO:0000256" key="1">
    <source>
        <dbReference type="ARBA" id="ARBA00022853"/>
    </source>
</evidence>
<feature type="compositionally biased region" description="Polar residues" evidence="2">
    <location>
        <begin position="1525"/>
        <end position="1548"/>
    </location>
</feature>
<sequence length="1787" mass="195432">MHGCSSGSALLVNAEVDFMGRVVDGGVGIGVKTSPRRSAIEQAQAELRQEYDVREERRRELDFLEKGGNPLDFKYGNAASVSVQSTSLTDQHAQHFVTSEAKGSFAQSASAYGDSVESSGRPGVPAACEHNSADNLLLFDGENELPEGERKSMHSRKRNTVVPSEQSSHMEGTQNVKESEDSTIFRPYARRYRSKIKREGGRSSSTDIVQGRAGRGSSLPARGASKDVKASTSEPNNQKDKNISSVTTTKSATSNGDLASKVITSDDQLNMELDGGKPVEETTGHSKGDQFERKVDVIASKTLIDDLPKEPAIMEAHKSPVSLAFEEPNLVVGKEQVVSASLERSPGTGATKPENETSSHQLNGVADAKIDRKNISNEEKNSSVAIGTKGLDMESSSTKNSLSLDVNNDNEACINPKNVDSNVNPLEHTSEKEESPALAVGESAKEKNEIKVLDNAAVICDANNSMNQNHSLNDSTVKVEEVRSELQIEISCPSNNEVIQSNDAESEADRKVSTVQGDNSNSNIEKACASRPQGTMDNFMCEIPEMTFSGITCTDNADTQTSLENHVEVVDKAREDSILEEARIIEMAKRKRIAELSVGTLPLENSRKSHWDFVLEEMAWLANDFAQERLWKMTAAAQICRRVAFTSQFKFEEQCRYWKLKKIALTLANAVMDFWHSAEVLLTSKDANLGLKTCGHDLKGSRANKVTEITTTELDMAAKECQQHTGKNNTFAIRAYALRYLKYNSSPVPSLLAEAPATPDRICDLGIMDISWDEHLTEENLFYAVHSGAMETYRRSIESYMVQTEKTGSTVQEEFETSAYDARAEFGYDDSVYDEDEGETSTYYLPGAFEGRQSSKLNHKKRKNPMKSYPARQYKVGADLPYGNCGQPSIFMGKRPASSLYDGLVPGKCVRTGSRQRVLSPFSSAAAARDSQAPTQTDASSGDTNSFQDEQNTLHGGLRTQNSLEVDSIGDFERQQPYDCAGTPTKPKKKKKAKNLGLAYNQGWQLESPVHSEQRDYLKKRPESHHFDSNGTSGLYGQHNAKKLKIMKHQPDSAYDITPNGSIPSPVGSQMSNMPNPSKIIRLIHGSDKGRKVKTPKMSTGQLASGSPWSLFEDQALVVLVHDMGPNWQLVSDAINSTLQFKCIFRKPNECKERHKILMDRSGDGADSADDSGSSQPYPSTLPGIPKGSARRLFQRLQGPMEEDTLKSHFEKIILISKKQNYWRSQSGPNPEHQMQMAPELQMQAQGNGQGIPAFNGLTSAYPSHPQQQQTPPQQSRAPSKSHHADLQGSNHATGSQQQVYAMRLAKERQMQPQQLHVHQQQQQPLQPFAASSTLMPQVQPQAQLPISSLQTSSQIQSQASNQPVSLPLTPSSPMPPTSIQRQQKHQLSPHGLGRNPQPGASGLNNQVGKQRQRQSLQQQFQQSSRHHPQQHQQTQSQQQSKLLKGGGRGLMHQNISADHARLNGVSMAPGNQGSKKGEHMIQSQGMYSGPGVSPVQPSKPVVSSQPLNHSQPKQKVMSGAAALSTKQLRQMASHSDNSSQGQVSTVPSGRTLSAVHQPVLPGAMGSHHQHLQLQSQLHQKQANQNQPCVQKMLQQNRQTNSDPSSKSQAELAQADQQPRNNASQMGTTTTSAMHQAGPDLVNNMVPVVSPSVGGSQWKSPEAVYDPGMPNVATQVGSIGSAPLTTSTGSDPGPSVSQGLGQRQLSGGLPNLGSKSGAQWSHQPQIQQSSTPPSSQQHYQPPEQLQQDQHNSPPQQLPLQQQPQQQTMHLQAAQGSLYHRHSNSKLE</sequence>
<dbReference type="PANTHER" id="PTHR46774:SF3">
    <property type="entry name" value="CHROMATIN MODIFICATION-RELATED PROTEIN EAF1 A-RELATED"/>
    <property type="match status" value="1"/>
</dbReference>
<dbReference type="InterPro" id="IPR001005">
    <property type="entry name" value="SANT/Myb"/>
</dbReference>
<feature type="region of interest" description="Disordered" evidence="2">
    <location>
        <begin position="146"/>
        <end position="288"/>
    </location>
</feature>
<dbReference type="OrthoDB" id="372624at2759"/>
<accession>A0A5J5QJ70</accession>
<feature type="compositionally biased region" description="Basic and acidic residues" evidence="2">
    <location>
        <begin position="274"/>
        <end position="288"/>
    </location>
</feature>
<evidence type="ECO:0000259" key="3">
    <source>
        <dbReference type="PROSITE" id="PS50090"/>
    </source>
</evidence>
<feature type="region of interest" description="Disordered" evidence="2">
    <location>
        <begin position="1345"/>
        <end position="1452"/>
    </location>
</feature>
<dbReference type="CDD" id="cd00167">
    <property type="entry name" value="SANT"/>
    <property type="match status" value="1"/>
</dbReference>
<dbReference type="Gene3D" id="1.10.10.60">
    <property type="entry name" value="Homeodomain-like"/>
    <property type="match status" value="1"/>
</dbReference>
<feature type="region of interest" description="Disordered" evidence="2">
    <location>
        <begin position="1675"/>
        <end position="1787"/>
    </location>
</feature>
<feature type="compositionally biased region" description="Low complexity" evidence="2">
    <location>
        <begin position="1431"/>
        <end position="1441"/>
    </location>
</feature>
<reference evidence="5" key="1">
    <citation type="submission" date="2019-06" db="EMBL/GenBank/DDBJ databases">
        <title>WGS assembly of Gossypium barbadense.</title>
        <authorList>
            <person name="Chen Z.J."/>
            <person name="Sreedasyam A."/>
            <person name="Ando A."/>
            <person name="Song Q."/>
            <person name="De L."/>
            <person name="Hulse-Kemp A."/>
            <person name="Ding M."/>
            <person name="Ye W."/>
            <person name="Kirkbride R."/>
            <person name="Jenkins J."/>
            <person name="Plott C."/>
            <person name="Lovell J."/>
            <person name="Lin Y.-M."/>
            <person name="Vaughn R."/>
            <person name="Liu B."/>
            <person name="Li W."/>
            <person name="Simpson S."/>
            <person name="Scheffler B."/>
            <person name="Saski C."/>
            <person name="Grover C."/>
            <person name="Hu G."/>
            <person name="Conover J."/>
            <person name="Carlson J."/>
            <person name="Shu S."/>
            <person name="Boston L."/>
            <person name="Williams M."/>
            <person name="Peterson D."/>
            <person name="Mcgee K."/>
            <person name="Jones D."/>
            <person name="Wendel J."/>
            <person name="Stelly D."/>
            <person name="Grimwood J."/>
            <person name="Schmutz J."/>
        </authorList>
    </citation>
    <scope>NUCLEOTIDE SEQUENCE [LARGE SCALE GENOMIC DNA]</scope>
    <source>
        <strain evidence="5">1400233.01</strain>
    </source>
</reference>
<feature type="region of interest" description="Disordered" evidence="2">
    <location>
        <begin position="1161"/>
        <end position="1188"/>
    </location>
</feature>
<feature type="region of interest" description="Disordered" evidence="2">
    <location>
        <begin position="413"/>
        <end position="443"/>
    </location>
</feature>
<reference evidence="6" key="2">
    <citation type="journal article" date="2020" name="Nat. Genet.">
        <title>Genomic diversifications of five Gossypium allopolyploid species and their impact on cotton improvement.</title>
        <authorList>
            <person name="Chen Z.J."/>
            <person name="Sreedasyam A."/>
            <person name="Ando A."/>
            <person name="Song Q."/>
            <person name="De Santiago L.M."/>
            <person name="Hulse-Kemp A.M."/>
            <person name="Ding M."/>
            <person name="Ye W."/>
            <person name="Kirkbride R.C."/>
            <person name="Jenkins J."/>
            <person name="Plott C."/>
            <person name="Lovell J."/>
            <person name="Lin Y.M."/>
            <person name="Vaughn R."/>
            <person name="Liu B."/>
            <person name="Simpson S."/>
            <person name="Scheffler B.E."/>
            <person name="Wen L."/>
            <person name="Saski C.A."/>
            <person name="Grover C.E."/>
            <person name="Hu G."/>
            <person name="Conover J.L."/>
            <person name="Carlson J.W."/>
            <person name="Shu S."/>
            <person name="Boston L.B."/>
            <person name="Williams M."/>
            <person name="Peterson D.G."/>
            <person name="McGee K."/>
            <person name="Jones D.C."/>
            <person name="Wendel J.F."/>
            <person name="Stelly D.M."/>
            <person name="Grimwood J."/>
            <person name="Schmutz J."/>
        </authorList>
    </citation>
    <scope>NUCLEOTIDE SEQUENCE [LARGE SCALE GENOMIC DNA]</scope>
    <source>
        <strain evidence="6">cv. 3-79</strain>
    </source>
</reference>
<feature type="compositionally biased region" description="Polar residues" evidence="2">
    <location>
        <begin position="1675"/>
        <end position="1690"/>
    </location>
</feature>
<dbReference type="PROSITE" id="PS51204">
    <property type="entry name" value="HSA"/>
    <property type="match status" value="1"/>
</dbReference>
<evidence type="ECO:0000259" key="4">
    <source>
        <dbReference type="PROSITE" id="PS51204"/>
    </source>
</evidence>
<feature type="region of interest" description="Disordered" evidence="2">
    <location>
        <begin position="341"/>
        <end position="362"/>
    </location>
</feature>
<dbReference type="GO" id="GO:0035267">
    <property type="term" value="C:NuA4 histone acetyltransferase complex"/>
    <property type="evidence" value="ECO:0007669"/>
    <property type="project" value="InterPro"/>
</dbReference>
<feature type="compositionally biased region" description="Polar residues" evidence="2">
    <location>
        <begin position="161"/>
        <end position="176"/>
    </location>
</feature>
<feature type="compositionally biased region" description="Polar residues" evidence="2">
    <location>
        <begin position="1593"/>
        <end position="1634"/>
    </location>
</feature>
<feature type="domain" description="HSA" evidence="4">
    <location>
        <begin position="598"/>
        <end position="673"/>
    </location>
</feature>
<dbReference type="SMART" id="SM00573">
    <property type="entry name" value="HSA"/>
    <property type="match status" value="1"/>
</dbReference>
<dbReference type="Pfam" id="PF07529">
    <property type="entry name" value="HSA"/>
    <property type="match status" value="1"/>
</dbReference>
<feature type="compositionally biased region" description="Low complexity" evidence="2">
    <location>
        <begin position="1266"/>
        <end position="1275"/>
    </location>
</feature>
<evidence type="ECO:0000313" key="6">
    <source>
        <dbReference type="Proteomes" id="UP000327439"/>
    </source>
</evidence>
<feature type="compositionally biased region" description="Low complexity" evidence="2">
    <location>
        <begin position="1490"/>
        <end position="1507"/>
    </location>
</feature>
<organism evidence="5">
    <name type="scientific">Gossypium barbadense</name>
    <name type="common">Sea Island cotton</name>
    <name type="synonym">Hibiscus barbadensis</name>
    <dbReference type="NCBI Taxonomy" id="3634"/>
    <lineage>
        <taxon>Eukaryota</taxon>
        <taxon>Viridiplantae</taxon>
        <taxon>Streptophyta</taxon>
        <taxon>Embryophyta</taxon>
        <taxon>Tracheophyta</taxon>
        <taxon>Spermatophyta</taxon>
        <taxon>Magnoliopsida</taxon>
        <taxon>eudicotyledons</taxon>
        <taxon>Gunneridae</taxon>
        <taxon>Pentapetalae</taxon>
        <taxon>rosids</taxon>
        <taxon>malvids</taxon>
        <taxon>Malvales</taxon>
        <taxon>Malvaceae</taxon>
        <taxon>Malvoideae</taxon>
        <taxon>Gossypium</taxon>
    </lineage>
</organism>
<dbReference type="EMBL" id="CM018222">
    <property type="protein sequence ID" value="KAB2018484.1"/>
    <property type="molecule type" value="Genomic_DNA"/>
</dbReference>
<dbReference type="PROSITE" id="PS50090">
    <property type="entry name" value="MYB_LIKE"/>
    <property type="match status" value="1"/>
</dbReference>
<feature type="region of interest" description="Disordered" evidence="2">
    <location>
        <begin position="1247"/>
        <end position="1296"/>
    </location>
</feature>
<dbReference type="InterPro" id="IPR014012">
    <property type="entry name" value="HSA_dom"/>
</dbReference>
<dbReference type="Pfam" id="PF13921">
    <property type="entry name" value="Myb_DNA-bind_6"/>
    <property type="match status" value="1"/>
</dbReference>
<feature type="region of interest" description="Disordered" evidence="2">
    <location>
        <begin position="1464"/>
        <end position="1548"/>
    </location>
</feature>
<protein>
    <recommendedName>
        <fullName evidence="7">Myb-like domain-containing protein</fullName>
    </recommendedName>
</protein>
<dbReference type="GO" id="GO:0006325">
    <property type="term" value="P:chromatin organization"/>
    <property type="evidence" value="ECO:0007669"/>
    <property type="project" value="UniProtKB-KW"/>
</dbReference>
<dbReference type="InterPro" id="IPR044798">
    <property type="entry name" value="EAF1A/B"/>
</dbReference>
<dbReference type="SMART" id="SM00717">
    <property type="entry name" value="SANT"/>
    <property type="match status" value="1"/>
</dbReference>
<evidence type="ECO:0000256" key="2">
    <source>
        <dbReference type="SAM" id="MobiDB-lite"/>
    </source>
</evidence>
<gene>
    <name evidence="5" type="ORF">ES319_D08G232700v1</name>
</gene>